<dbReference type="AlphaFoldDB" id="A0A1Y3BTW1"/>
<dbReference type="EMBL" id="MUJZ01007602">
    <property type="protein sequence ID" value="OTF82615.1"/>
    <property type="molecule type" value="Genomic_DNA"/>
</dbReference>
<dbReference type="Proteomes" id="UP000194236">
    <property type="component" value="Unassembled WGS sequence"/>
</dbReference>
<evidence type="ECO:0000313" key="2">
    <source>
        <dbReference type="Proteomes" id="UP000194236"/>
    </source>
</evidence>
<sequence>NKFNITLKLDPKDKTFKRSLQIILYINYPDVHLMRDSGSFEFPSNQDLASIINAEFTLRPSPQYFERLIVLTFAATKSNVKFTMDGIQYKTNLPDIYMGKIDGITFKLNEFQVNPNETIVINYWLVTASCSKEVELNDKNPSASIIYPNEQDRQNQLLTSMVCAQIFSNKVSKYYQLMITDNTTALPNPGDLITIYNLPKMEVIQTIQSLFIPLLKTINTFLENDKILIIYESPYAGQTVNHTVPVELALTNNMSYILNTVSSNQEINITKTNEEAKFIYNIYSAPGKNLIVYIDPQEKLDNNKMKIAIYDTDIYGPTIKPLVFLDQFDVLPSNIAVDKTKMRIEVWGILSKIKFTVKHVDDKDCQTVSSYNPNFQLSSNRNCSWFITRNDSNSENTVLSPNSLVLPQGSSLRVTRLAAKSSTQIIKGPIHESYLPDFVIIDDQHKFSFKSINYPGFYPIGFEQHLPLMNMDNQTVLITVNDIHLYGMLNQDNNHPLIFNHFRSSLVVSERRKIEPIFDKRNR</sequence>
<reference evidence="1 2" key="1">
    <citation type="submission" date="2017-03" db="EMBL/GenBank/DDBJ databases">
        <title>Genome Survey of Euroglyphus maynei.</title>
        <authorList>
            <person name="Arlian L.G."/>
            <person name="Morgan M.S."/>
            <person name="Rider S.D."/>
        </authorList>
    </citation>
    <scope>NUCLEOTIDE SEQUENCE [LARGE SCALE GENOMIC DNA]</scope>
    <source>
        <strain evidence="1">Arlian Lab</strain>
        <tissue evidence="1">Whole body</tissue>
    </source>
</reference>
<organism evidence="1 2">
    <name type="scientific">Euroglyphus maynei</name>
    <name type="common">Mayne's house dust mite</name>
    <dbReference type="NCBI Taxonomy" id="6958"/>
    <lineage>
        <taxon>Eukaryota</taxon>
        <taxon>Metazoa</taxon>
        <taxon>Ecdysozoa</taxon>
        <taxon>Arthropoda</taxon>
        <taxon>Chelicerata</taxon>
        <taxon>Arachnida</taxon>
        <taxon>Acari</taxon>
        <taxon>Acariformes</taxon>
        <taxon>Sarcoptiformes</taxon>
        <taxon>Astigmata</taxon>
        <taxon>Psoroptidia</taxon>
        <taxon>Analgoidea</taxon>
        <taxon>Pyroglyphidae</taxon>
        <taxon>Pyroglyphinae</taxon>
        <taxon>Euroglyphus</taxon>
    </lineage>
</organism>
<keyword evidence="2" id="KW-1185">Reference proteome</keyword>
<proteinExistence type="predicted"/>
<comment type="caution">
    <text evidence="1">The sequence shown here is derived from an EMBL/GenBank/DDBJ whole genome shotgun (WGS) entry which is preliminary data.</text>
</comment>
<dbReference type="OrthoDB" id="6514358at2759"/>
<accession>A0A1Y3BTW1</accession>
<protein>
    <submittedName>
        <fullName evidence="1">Uncharacterized protein</fullName>
    </submittedName>
</protein>
<gene>
    <name evidence="1" type="ORF">BLA29_003507</name>
</gene>
<feature type="non-terminal residue" evidence="1">
    <location>
        <position position="1"/>
    </location>
</feature>
<name>A0A1Y3BTW1_EURMA</name>
<evidence type="ECO:0000313" key="1">
    <source>
        <dbReference type="EMBL" id="OTF82615.1"/>
    </source>
</evidence>